<reference evidence="2 3" key="1">
    <citation type="journal article" date="2013" name="Genome Announc.">
        <title>Complete Genome Sequence of the Thermophilic and Facultatively Chemolithoautotrophic Sulfate Reducer Archaeoglobus sulfaticallidus Strain PM70-1T.</title>
        <authorList>
            <person name="Stokke R."/>
            <person name="Hocking W.P."/>
            <person name="Steinsbu B.O."/>
            <person name="Steen I.H."/>
        </authorList>
    </citation>
    <scope>NUCLEOTIDE SEQUENCE [LARGE SCALE GENOMIC DNA]</scope>
    <source>
        <strain evidence="2">PM70-1</strain>
    </source>
</reference>
<dbReference type="eggNOG" id="ENOG502N57W">
    <property type="taxonomic scope" value="Archaea"/>
</dbReference>
<feature type="transmembrane region" description="Helical" evidence="1">
    <location>
        <begin position="68"/>
        <end position="87"/>
    </location>
</feature>
<keyword evidence="1" id="KW-1133">Transmembrane helix</keyword>
<dbReference type="RefSeq" id="WP_015591598.1">
    <property type="nucleotide sequence ID" value="NC_021169.1"/>
</dbReference>
<feature type="transmembrane region" description="Helical" evidence="1">
    <location>
        <begin position="99"/>
        <end position="117"/>
    </location>
</feature>
<sequence>MPTLYFFAYFFPFFIMIILVVFLLIKKPDYILSRRITIVLFFVGLFLAPVVTGHLFYPANPYLGVGSYLNYLIVYLIIPSLIATAILTKENSVRRNASTFFIILLVFESFSLLYKLPFGHHLPKNPAIKLEIARDTMVLGDLLHYSIAVAVPALFCYPYTKTRSAFLRILLILAIPVSLTLAYIGIMYLTGGVM</sequence>
<evidence type="ECO:0000313" key="3">
    <source>
        <dbReference type="Proteomes" id="UP000013307"/>
    </source>
</evidence>
<organism evidence="2 3">
    <name type="scientific">Archaeoglobus sulfaticallidus PM70-1</name>
    <dbReference type="NCBI Taxonomy" id="387631"/>
    <lineage>
        <taxon>Archaea</taxon>
        <taxon>Methanobacteriati</taxon>
        <taxon>Methanobacteriota</taxon>
        <taxon>Archaeoglobi</taxon>
        <taxon>Archaeoglobales</taxon>
        <taxon>Archaeoglobaceae</taxon>
        <taxon>Archaeoglobus</taxon>
    </lineage>
</organism>
<protein>
    <submittedName>
        <fullName evidence="2">Uncharacterized protein</fullName>
    </submittedName>
</protein>
<feature type="transmembrane region" description="Helical" evidence="1">
    <location>
        <begin position="37"/>
        <end position="56"/>
    </location>
</feature>
<dbReference type="AlphaFoldDB" id="N0BIA2"/>
<feature type="transmembrane region" description="Helical" evidence="1">
    <location>
        <begin position="169"/>
        <end position="189"/>
    </location>
</feature>
<dbReference type="HOGENOM" id="CLU_1399679_0_0_2"/>
<name>N0BIA2_9EURY</name>
<proteinExistence type="predicted"/>
<keyword evidence="3" id="KW-1185">Reference proteome</keyword>
<feature type="transmembrane region" description="Helical" evidence="1">
    <location>
        <begin position="137"/>
        <end position="157"/>
    </location>
</feature>
<dbReference type="KEGG" id="ast:Asulf_02039"/>
<keyword evidence="1" id="KW-0472">Membrane</keyword>
<dbReference type="EMBL" id="CP005290">
    <property type="protein sequence ID" value="AGK62002.1"/>
    <property type="molecule type" value="Genomic_DNA"/>
</dbReference>
<evidence type="ECO:0000256" key="1">
    <source>
        <dbReference type="SAM" id="Phobius"/>
    </source>
</evidence>
<feature type="transmembrane region" description="Helical" evidence="1">
    <location>
        <begin position="6"/>
        <end position="25"/>
    </location>
</feature>
<dbReference type="GeneID" id="15393674"/>
<dbReference type="Proteomes" id="UP000013307">
    <property type="component" value="Chromosome"/>
</dbReference>
<keyword evidence="1" id="KW-0812">Transmembrane</keyword>
<gene>
    <name evidence="2" type="ORF">Asulf_02039</name>
</gene>
<accession>N0BIA2</accession>
<evidence type="ECO:0000313" key="2">
    <source>
        <dbReference type="EMBL" id="AGK62002.1"/>
    </source>
</evidence>